<sequence>MISDAKEDKNSSVSGKELFNFLSNRSNPWDSQFIGSHISAIMKTVFRASQPRWNPYGRGRNRTLCSSIEPTSLEDDSDPSWTLVVHETSTARVSDIELHSLFNVFLLFDITEEENYEGSILQNSLSMNSDSFLSVIEVVDEARQVVITNVIKEENIVVALDDDIDEVRHQSSFLALKIKKKCNRIDGIESLVCYKHNRPLEDHELEFNRFLKRDWQIVERAFGLLKMKWRRLKLLDVFRLENARTILMVTACLHNFGLQVDGWIEFAPQVRGNNDDEENENFFADEKEELHLGLEKIRRIAEEFEV</sequence>
<keyword evidence="2" id="KW-0479">Metal-binding</keyword>
<keyword evidence="5" id="KW-1185">Reference proteome</keyword>
<evidence type="ECO:0000259" key="3">
    <source>
        <dbReference type="Pfam" id="PF13359"/>
    </source>
</evidence>
<dbReference type="GO" id="GO:0046872">
    <property type="term" value="F:metal ion binding"/>
    <property type="evidence" value="ECO:0007669"/>
    <property type="project" value="UniProtKB-KW"/>
</dbReference>
<accession>E9H2M0</accession>
<dbReference type="AlphaFoldDB" id="E9H2M0"/>
<protein>
    <recommendedName>
        <fullName evidence="3">DDE Tnp4 domain-containing protein</fullName>
    </recommendedName>
</protein>
<comment type="cofactor">
    <cofactor evidence="1">
        <name>a divalent metal cation</name>
        <dbReference type="ChEBI" id="CHEBI:60240"/>
    </cofactor>
</comment>
<evidence type="ECO:0000256" key="1">
    <source>
        <dbReference type="ARBA" id="ARBA00001968"/>
    </source>
</evidence>
<dbReference type="HOGENOM" id="CLU_909906_0_0_1"/>
<organism evidence="4 5">
    <name type="scientific">Daphnia pulex</name>
    <name type="common">Water flea</name>
    <dbReference type="NCBI Taxonomy" id="6669"/>
    <lineage>
        <taxon>Eukaryota</taxon>
        <taxon>Metazoa</taxon>
        <taxon>Ecdysozoa</taxon>
        <taxon>Arthropoda</taxon>
        <taxon>Crustacea</taxon>
        <taxon>Branchiopoda</taxon>
        <taxon>Diplostraca</taxon>
        <taxon>Cladocera</taxon>
        <taxon>Anomopoda</taxon>
        <taxon>Daphniidae</taxon>
        <taxon>Daphnia</taxon>
    </lineage>
</organism>
<dbReference type="InParanoid" id="E9H2M0"/>
<dbReference type="InterPro" id="IPR027806">
    <property type="entry name" value="HARBI1_dom"/>
</dbReference>
<evidence type="ECO:0000313" key="5">
    <source>
        <dbReference type="Proteomes" id="UP000000305"/>
    </source>
</evidence>
<dbReference type="Proteomes" id="UP000000305">
    <property type="component" value="Unassembled WGS sequence"/>
</dbReference>
<dbReference type="Pfam" id="PF13359">
    <property type="entry name" value="DDE_Tnp_4"/>
    <property type="match status" value="1"/>
</dbReference>
<dbReference type="EMBL" id="GL732586">
    <property type="protein sequence ID" value="EFX73997.1"/>
    <property type="molecule type" value="Genomic_DNA"/>
</dbReference>
<name>E9H2M0_DAPPU</name>
<dbReference type="KEGG" id="dpx:DAPPUDRAFT_324758"/>
<feature type="domain" description="DDE Tnp4" evidence="3">
    <location>
        <begin position="191"/>
        <end position="255"/>
    </location>
</feature>
<reference evidence="4 5" key="1">
    <citation type="journal article" date="2011" name="Science">
        <title>The ecoresponsive genome of Daphnia pulex.</title>
        <authorList>
            <person name="Colbourne J.K."/>
            <person name="Pfrender M.E."/>
            <person name="Gilbert D."/>
            <person name="Thomas W.K."/>
            <person name="Tucker A."/>
            <person name="Oakley T.H."/>
            <person name="Tokishita S."/>
            <person name="Aerts A."/>
            <person name="Arnold G.J."/>
            <person name="Basu M.K."/>
            <person name="Bauer D.J."/>
            <person name="Caceres C.E."/>
            <person name="Carmel L."/>
            <person name="Casola C."/>
            <person name="Choi J.H."/>
            <person name="Detter J.C."/>
            <person name="Dong Q."/>
            <person name="Dusheyko S."/>
            <person name="Eads B.D."/>
            <person name="Frohlich T."/>
            <person name="Geiler-Samerotte K.A."/>
            <person name="Gerlach D."/>
            <person name="Hatcher P."/>
            <person name="Jogdeo S."/>
            <person name="Krijgsveld J."/>
            <person name="Kriventseva E.V."/>
            <person name="Kultz D."/>
            <person name="Laforsch C."/>
            <person name="Lindquist E."/>
            <person name="Lopez J."/>
            <person name="Manak J.R."/>
            <person name="Muller J."/>
            <person name="Pangilinan J."/>
            <person name="Patwardhan R.P."/>
            <person name="Pitluck S."/>
            <person name="Pritham E.J."/>
            <person name="Rechtsteiner A."/>
            <person name="Rho M."/>
            <person name="Rogozin I.B."/>
            <person name="Sakarya O."/>
            <person name="Salamov A."/>
            <person name="Schaack S."/>
            <person name="Shapiro H."/>
            <person name="Shiga Y."/>
            <person name="Skalitzky C."/>
            <person name="Smith Z."/>
            <person name="Souvorov A."/>
            <person name="Sung W."/>
            <person name="Tang Z."/>
            <person name="Tsuchiya D."/>
            <person name="Tu H."/>
            <person name="Vos H."/>
            <person name="Wang M."/>
            <person name="Wolf Y.I."/>
            <person name="Yamagata H."/>
            <person name="Yamada T."/>
            <person name="Ye Y."/>
            <person name="Shaw J.R."/>
            <person name="Andrews J."/>
            <person name="Crease T.J."/>
            <person name="Tang H."/>
            <person name="Lucas S.M."/>
            <person name="Robertson H.M."/>
            <person name="Bork P."/>
            <person name="Koonin E.V."/>
            <person name="Zdobnov E.M."/>
            <person name="Grigoriev I.V."/>
            <person name="Lynch M."/>
            <person name="Boore J.L."/>
        </authorList>
    </citation>
    <scope>NUCLEOTIDE SEQUENCE [LARGE SCALE GENOMIC DNA]</scope>
</reference>
<proteinExistence type="predicted"/>
<evidence type="ECO:0000313" key="4">
    <source>
        <dbReference type="EMBL" id="EFX73997.1"/>
    </source>
</evidence>
<dbReference type="OrthoDB" id="2668416at2759"/>
<gene>
    <name evidence="4" type="ORF">DAPPUDRAFT_324758</name>
</gene>
<evidence type="ECO:0000256" key="2">
    <source>
        <dbReference type="ARBA" id="ARBA00022723"/>
    </source>
</evidence>